<evidence type="ECO:0000313" key="3">
    <source>
        <dbReference type="Proteomes" id="UP000054600"/>
    </source>
</evidence>
<dbReference type="PATRIC" id="fig|1122169.6.peg.1406"/>
<organism evidence="2 3">
    <name type="scientific">Legionella shakespearei DSM 23087</name>
    <dbReference type="NCBI Taxonomy" id="1122169"/>
    <lineage>
        <taxon>Bacteria</taxon>
        <taxon>Pseudomonadati</taxon>
        <taxon>Pseudomonadota</taxon>
        <taxon>Gammaproteobacteria</taxon>
        <taxon>Legionellales</taxon>
        <taxon>Legionellaceae</taxon>
        <taxon>Legionella</taxon>
    </lineage>
</organism>
<comment type="caution">
    <text evidence="2">The sequence shown here is derived from an EMBL/GenBank/DDBJ whole genome shotgun (WGS) entry which is preliminary data.</text>
</comment>
<dbReference type="SUPFAM" id="SSF52499">
    <property type="entry name" value="Isochorismatase-like hydrolases"/>
    <property type="match status" value="1"/>
</dbReference>
<dbReference type="AlphaFoldDB" id="A0A0W0YYK0"/>
<dbReference type="STRING" id="1122169.Lsha_1218"/>
<dbReference type="InterPro" id="IPR000868">
    <property type="entry name" value="Isochorismatase-like_dom"/>
</dbReference>
<keyword evidence="2" id="KW-0378">Hydrolase</keyword>
<sequence length="184" mass="20915">MKVEFNEASLLIFNMQLDLIPLLEDSANLTHNCIWLADLFHTHGLPAGLIAHDKLGKLAPSLLEIAPDATLLKKHHFSITDEPAIIDYLNGLNRKQVVIAGAESHVCIYESVTDLINLGYEVFVLADSISARNRQDNQYALQRLNKTSCHLITKEMLFFELIKHSERPDYLDLAMKFLDGRYIR</sequence>
<gene>
    <name evidence="2" type="ORF">Lsha_1218</name>
</gene>
<dbReference type="Proteomes" id="UP000054600">
    <property type="component" value="Unassembled WGS sequence"/>
</dbReference>
<dbReference type="eggNOG" id="COG1335">
    <property type="taxonomic scope" value="Bacteria"/>
</dbReference>
<dbReference type="PANTHER" id="PTHR14119">
    <property type="entry name" value="HYDROLASE"/>
    <property type="match status" value="1"/>
</dbReference>
<reference evidence="2 3" key="1">
    <citation type="submission" date="2015-11" db="EMBL/GenBank/DDBJ databases">
        <title>Genomic analysis of 38 Legionella species identifies large and diverse effector repertoires.</title>
        <authorList>
            <person name="Burstein D."/>
            <person name="Amaro F."/>
            <person name="Zusman T."/>
            <person name="Lifshitz Z."/>
            <person name="Cohen O."/>
            <person name="Gilbert J.A."/>
            <person name="Pupko T."/>
            <person name="Shuman H.A."/>
            <person name="Segal G."/>
        </authorList>
    </citation>
    <scope>NUCLEOTIDE SEQUENCE [LARGE SCALE GENOMIC DNA]</scope>
    <source>
        <strain evidence="2 3">ATCC 49655</strain>
    </source>
</reference>
<keyword evidence="3" id="KW-1185">Reference proteome</keyword>
<name>A0A0W0YYK0_9GAMM</name>
<dbReference type="InterPro" id="IPR036380">
    <property type="entry name" value="Isochorismatase-like_sf"/>
</dbReference>
<feature type="domain" description="Isochorismatase-like" evidence="1">
    <location>
        <begin position="64"/>
        <end position="155"/>
    </location>
</feature>
<dbReference type="PANTHER" id="PTHR14119:SF3">
    <property type="entry name" value="ISOCHORISMATASE DOMAIN-CONTAINING PROTEIN 2"/>
    <property type="match status" value="1"/>
</dbReference>
<dbReference type="Pfam" id="PF00857">
    <property type="entry name" value="Isochorismatase"/>
    <property type="match status" value="1"/>
</dbReference>
<dbReference type="GO" id="GO:0016787">
    <property type="term" value="F:hydrolase activity"/>
    <property type="evidence" value="ECO:0007669"/>
    <property type="project" value="UniProtKB-KW"/>
</dbReference>
<dbReference type="OrthoDB" id="9796958at2"/>
<dbReference type="InterPro" id="IPR050993">
    <property type="entry name" value="Isochorismatase_domain"/>
</dbReference>
<evidence type="ECO:0000259" key="1">
    <source>
        <dbReference type="Pfam" id="PF00857"/>
    </source>
</evidence>
<dbReference type="EMBL" id="LNYW01000034">
    <property type="protein sequence ID" value="KTD61969.1"/>
    <property type="molecule type" value="Genomic_DNA"/>
</dbReference>
<evidence type="ECO:0000313" key="2">
    <source>
        <dbReference type="EMBL" id="KTD61969.1"/>
    </source>
</evidence>
<dbReference type="RefSeq" id="WP_018577281.1">
    <property type="nucleotide sequence ID" value="NZ_KB892398.1"/>
</dbReference>
<dbReference type="Gene3D" id="3.40.50.850">
    <property type="entry name" value="Isochorismatase-like"/>
    <property type="match status" value="1"/>
</dbReference>
<proteinExistence type="predicted"/>
<protein>
    <submittedName>
        <fullName evidence="2">YcaC related amidohydrolase</fullName>
    </submittedName>
</protein>
<accession>A0A0W0YYK0</accession>